<feature type="non-terminal residue" evidence="1">
    <location>
        <position position="1"/>
    </location>
</feature>
<proteinExistence type="predicted"/>
<dbReference type="AlphaFoldDB" id="A0A392VWJ8"/>
<accession>A0A392VWJ8</accession>
<sequence>GELDAVLEQIEDLLFIKTRIRIGIERLRNSKILAADSGGACCTCLSAFELVVIGT</sequence>
<reference evidence="1 2" key="1">
    <citation type="journal article" date="2018" name="Front. Plant Sci.">
        <title>Red Clover (Trifolium pratense) and Zigzag Clover (T. medium) - A Picture of Genomic Similarities and Differences.</title>
        <authorList>
            <person name="Dluhosova J."/>
            <person name="Istvanek J."/>
            <person name="Nedelnik J."/>
            <person name="Repkova J."/>
        </authorList>
    </citation>
    <scope>NUCLEOTIDE SEQUENCE [LARGE SCALE GENOMIC DNA]</scope>
    <source>
        <strain evidence="2">cv. 10/8</strain>
        <tissue evidence="1">Leaf</tissue>
    </source>
</reference>
<evidence type="ECO:0000313" key="1">
    <source>
        <dbReference type="EMBL" id="MCI91055.1"/>
    </source>
</evidence>
<comment type="caution">
    <text evidence="1">The sequence shown here is derived from an EMBL/GenBank/DDBJ whole genome shotgun (WGS) entry which is preliminary data.</text>
</comment>
<evidence type="ECO:0000313" key="2">
    <source>
        <dbReference type="Proteomes" id="UP000265520"/>
    </source>
</evidence>
<dbReference type="EMBL" id="LXQA011261453">
    <property type="protein sequence ID" value="MCI91055.1"/>
    <property type="molecule type" value="Genomic_DNA"/>
</dbReference>
<name>A0A392VWJ8_9FABA</name>
<protein>
    <submittedName>
        <fullName evidence="1">Uncharacterized protein</fullName>
    </submittedName>
</protein>
<organism evidence="1 2">
    <name type="scientific">Trifolium medium</name>
    <dbReference type="NCBI Taxonomy" id="97028"/>
    <lineage>
        <taxon>Eukaryota</taxon>
        <taxon>Viridiplantae</taxon>
        <taxon>Streptophyta</taxon>
        <taxon>Embryophyta</taxon>
        <taxon>Tracheophyta</taxon>
        <taxon>Spermatophyta</taxon>
        <taxon>Magnoliopsida</taxon>
        <taxon>eudicotyledons</taxon>
        <taxon>Gunneridae</taxon>
        <taxon>Pentapetalae</taxon>
        <taxon>rosids</taxon>
        <taxon>fabids</taxon>
        <taxon>Fabales</taxon>
        <taxon>Fabaceae</taxon>
        <taxon>Papilionoideae</taxon>
        <taxon>50 kb inversion clade</taxon>
        <taxon>NPAAA clade</taxon>
        <taxon>Hologalegina</taxon>
        <taxon>IRL clade</taxon>
        <taxon>Trifolieae</taxon>
        <taxon>Trifolium</taxon>
    </lineage>
</organism>
<dbReference type="Proteomes" id="UP000265520">
    <property type="component" value="Unassembled WGS sequence"/>
</dbReference>
<keyword evidence="2" id="KW-1185">Reference proteome</keyword>